<dbReference type="PANTHER" id="PTHR46766">
    <property type="entry name" value="GLUTAMINE-RICH PROTEIN 2"/>
    <property type="match status" value="1"/>
</dbReference>
<name>A0A7I7Q691_9MYCO</name>
<dbReference type="RefSeq" id="WP_163789664.1">
    <property type="nucleotide sequence ID" value="NZ_AP022587.1"/>
</dbReference>
<evidence type="ECO:0000259" key="2">
    <source>
        <dbReference type="Pfam" id="PF00823"/>
    </source>
</evidence>
<dbReference type="Pfam" id="PF12484">
    <property type="entry name" value="PPE-SVP"/>
    <property type="match status" value="1"/>
</dbReference>
<dbReference type="Gene3D" id="1.20.1260.20">
    <property type="entry name" value="PPE superfamily"/>
    <property type="match status" value="1"/>
</dbReference>
<keyword evidence="5" id="KW-1185">Reference proteome</keyword>
<evidence type="ECO:0000259" key="3">
    <source>
        <dbReference type="Pfam" id="PF12484"/>
    </source>
</evidence>
<accession>A0A7I7Q691</accession>
<dbReference type="EMBL" id="AP022587">
    <property type="protein sequence ID" value="BBY21572.1"/>
    <property type="molecule type" value="Genomic_DNA"/>
</dbReference>
<evidence type="ECO:0000256" key="1">
    <source>
        <dbReference type="ARBA" id="ARBA00010652"/>
    </source>
</evidence>
<organism evidence="4 5">
    <name type="scientific">Mycobacterium stomatepiae</name>
    <dbReference type="NCBI Taxonomy" id="470076"/>
    <lineage>
        <taxon>Bacteria</taxon>
        <taxon>Bacillati</taxon>
        <taxon>Actinomycetota</taxon>
        <taxon>Actinomycetes</taxon>
        <taxon>Mycobacteriales</taxon>
        <taxon>Mycobacteriaceae</taxon>
        <taxon>Mycobacterium</taxon>
        <taxon>Mycobacterium simiae complex</taxon>
    </lineage>
</organism>
<reference evidence="4 5" key="1">
    <citation type="journal article" date="2019" name="Emerg. Microbes Infect.">
        <title>Comprehensive subspecies identification of 175 nontuberculous mycobacteria species based on 7547 genomic profiles.</title>
        <authorList>
            <person name="Matsumoto Y."/>
            <person name="Kinjo T."/>
            <person name="Motooka D."/>
            <person name="Nabeya D."/>
            <person name="Jung N."/>
            <person name="Uechi K."/>
            <person name="Horii T."/>
            <person name="Iida T."/>
            <person name="Fujita J."/>
            <person name="Nakamura S."/>
        </authorList>
    </citation>
    <scope>NUCLEOTIDE SEQUENCE [LARGE SCALE GENOMIC DNA]</scope>
    <source>
        <strain evidence="4 5">JCM 17783</strain>
    </source>
</reference>
<feature type="domain" description="PPE" evidence="2">
    <location>
        <begin position="3"/>
        <end position="164"/>
    </location>
</feature>
<dbReference type="AlphaFoldDB" id="A0A7I7Q691"/>
<comment type="similarity">
    <text evidence="1">Belongs to the mycobacterial PPE family.</text>
</comment>
<dbReference type="Proteomes" id="UP000467130">
    <property type="component" value="Chromosome"/>
</dbReference>
<dbReference type="SUPFAM" id="SSF140459">
    <property type="entry name" value="PE/PPE dimer-like"/>
    <property type="match status" value="1"/>
</dbReference>
<dbReference type="InterPro" id="IPR038332">
    <property type="entry name" value="PPE_sf"/>
</dbReference>
<gene>
    <name evidence="4" type="primary">PPE22_1</name>
    <name evidence="4" type="ORF">MSTO_17770</name>
</gene>
<dbReference type="GO" id="GO:0052572">
    <property type="term" value="P:response to host immune response"/>
    <property type="evidence" value="ECO:0007669"/>
    <property type="project" value="TreeGrafter"/>
</dbReference>
<protein>
    <submittedName>
        <fullName evidence="4">PPE family protein</fullName>
    </submittedName>
</protein>
<sequence length="396" mass="39714">MLDFGALPPEINSELMYAGAGSASMTGAASEWNTLAAELNSAAVAYDRVVNTLSSEEWLGQASASMAEAVTPYVEWMRTTAAAAEHAASQAMSAASAFETAHATIVPPPVIAANRVHLAQQMATNVLGQNTAQIAALEAQYEVMWSIDSATMYNYAGRSANTSAVKPFTSAPQMTNPAGTGNQESAVTKATGTSAGTAQNALHSRMSKITSALEKLSTGMQAAAPADDPVKDALTSGPLGWLGDLFTFYAPFSTTFYNTEGLPFFSAGIANTFMTIAKSSGALGGAAAAAVPAAIPASTPALIGGGSVVSAGLGTAGTVGRLSVPPLWSNGSVVGAEHAAAPLAAISNIREAPDAGFGGGNVIGGLPPAGGGDGGGLRTPRYGLKPTVMARPPFAG</sequence>
<dbReference type="InterPro" id="IPR000030">
    <property type="entry name" value="PPE_dom"/>
</dbReference>
<evidence type="ECO:0000313" key="4">
    <source>
        <dbReference type="EMBL" id="BBY21572.1"/>
    </source>
</evidence>
<evidence type="ECO:0000313" key="5">
    <source>
        <dbReference type="Proteomes" id="UP000467130"/>
    </source>
</evidence>
<feature type="domain" description="PPE family C-terminal" evidence="3">
    <location>
        <begin position="310"/>
        <end position="392"/>
    </location>
</feature>
<dbReference type="Pfam" id="PF00823">
    <property type="entry name" value="PPE"/>
    <property type="match status" value="1"/>
</dbReference>
<dbReference type="InterPro" id="IPR022171">
    <property type="entry name" value="PPE_C"/>
</dbReference>
<dbReference type="PANTHER" id="PTHR46766:SF1">
    <property type="entry name" value="GLUTAMINE-RICH PROTEIN 2"/>
    <property type="match status" value="1"/>
</dbReference>
<dbReference type="KEGG" id="msto:MSTO_17770"/>
<proteinExistence type="inferred from homology"/>